<dbReference type="InterPro" id="IPR035401">
    <property type="entry name" value="Urocanase_C"/>
</dbReference>
<feature type="binding site" evidence="10">
    <location>
        <position position="192"/>
    </location>
    <ligand>
        <name>NAD(+)</name>
        <dbReference type="ChEBI" id="CHEBI:57540"/>
    </ligand>
</feature>
<name>A0A6N9YHA3_9ACTN</name>
<evidence type="ECO:0000256" key="2">
    <source>
        <dbReference type="ARBA" id="ARBA00007578"/>
    </source>
</evidence>
<dbReference type="InterPro" id="IPR035400">
    <property type="entry name" value="Urocanase_N"/>
</dbReference>
<dbReference type="PROSITE" id="PS01233">
    <property type="entry name" value="UROCANASE"/>
    <property type="match status" value="1"/>
</dbReference>
<sequence>MTTPRTVRSPRGTSLTARSWQTEAPLRMLMNNLDPEVAERPDDLVVYGGTGKAARDWASYDAIVRTLTDLGDDETLLVQSGKPVGVLRTHEWAPRVLIANSNLVGDWATWPEFRRLEKLGLTMYGQMTAGSWIYIGTQGILQGTYETFAAVAAKRFGGTLAGTLTVTGGCGGMGGAQPLAVTLNDGACLVVEVDEARLDRRVRQRYLDTYSTDIDDAVRQVEAAKAERRALSVGLVGNCATVLPELLRRGVGVDIVTDQTSAHDPLSYLPEGIAVEDWHDYAERKPAEFTERARASMAAHVQAMVGFLDAGAEVFDYGNSIRDEARAGGFARAFDFPGFVPAYIRPLFCEGKGPFRWAALSGDPRDIAATDEAVLELFDDDHLHRWIRAAQDKVAFQGLPARICWLGYGERHQAGVKFNEMVADGRISAPIVIGRDHLDAGSVASPYRETEAMADGSDAIADWPLLNALVNTASGASWVSIHHGGGVGMGRSIHAGQVSVADGTELAAAKLERVLTNDPGMGVLRHVDAGYPRAREIAASRGPHAPMIIDDQPGRSTGDRR</sequence>
<dbReference type="InterPro" id="IPR038364">
    <property type="entry name" value="Urocanase_central_sf"/>
</dbReference>
<dbReference type="HAMAP" id="MF_00577">
    <property type="entry name" value="HutU"/>
    <property type="match status" value="1"/>
</dbReference>
<comment type="caution">
    <text evidence="10">Lacks conserved residue(s) required for the propagation of feature annotation.</text>
</comment>
<comment type="pathway">
    <text evidence="1 10">Amino-acid degradation; L-histidine degradation into L-glutamate; N-formimidoyl-L-glutamate from L-histidine: step 2/3.</text>
</comment>
<protein>
    <recommendedName>
        <fullName evidence="3 10">Urocanate hydratase</fullName>
        <shortName evidence="10">Urocanase</shortName>
        <ecNumber evidence="3 10">4.2.1.49</ecNumber>
    </recommendedName>
    <alternativeName>
        <fullName evidence="7 10">Imidazolonepropionate hydrolase</fullName>
    </alternativeName>
</protein>
<evidence type="ECO:0000256" key="9">
    <source>
        <dbReference type="ARBA" id="ARBA00056569"/>
    </source>
</evidence>
<feature type="binding site" evidence="10">
    <location>
        <begin position="259"/>
        <end position="263"/>
    </location>
    <ligand>
        <name>NAD(+)</name>
        <dbReference type="ChEBI" id="CHEBI:57540"/>
    </ligand>
</feature>
<feature type="binding site" evidence="10">
    <location>
        <begin position="172"/>
        <end position="174"/>
    </location>
    <ligand>
        <name>NAD(+)</name>
        <dbReference type="ChEBI" id="CHEBI:57540"/>
    </ligand>
</feature>
<evidence type="ECO:0000256" key="6">
    <source>
        <dbReference type="ARBA" id="ARBA00023239"/>
    </source>
</evidence>
<keyword evidence="5 10" id="KW-0520">NAD</keyword>
<dbReference type="GO" id="GO:0016153">
    <property type="term" value="F:urocanate hydratase activity"/>
    <property type="evidence" value="ECO:0007669"/>
    <property type="project" value="UniProtKB-UniRule"/>
</dbReference>
<dbReference type="PANTHER" id="PTHR12216">
    <property type="entry name" value="UROCANATE HYDRATASE"/>
    <property type="match status" value="1"/>
</dbReference>
<feature type="domain" description="Urocanase N-terminal" evidence="13">
    <location>
        <begin position="7"/>
        <end position="133"/>
    </location>
</feature>
<dbReference type="Pfam" id="PF01175">
    <property type="entry name" value="Urocanase"/>
    <property type="match status" value="1"/>
</dbReference>
<comment type="cofactor">
    <cofactor evidence="10">
        <name>NAD(+)</name>
        <dbReference type="ChEBI" id="CHEBI:57540"/>
    </cofactor>
    <text evidence="10">Binds 1 NAD(+) per subunit.</text>
</comment>
<comment type="function">
    <text evidence="9 10">Catalyzes the conversion of urocanate to 4-imidazolone-5-propionate.</text>
</comment>
<dbReference type="Gene3D" id="3.40.50.10730">
    <property type="entry name" value="Urocanase like domains"/>
    <property type="match status" value="1"/>
</dbReference>
<feature type="binding site" evidence="10">
    <location>
        <begin position="48"/>
        <end position="49"/>
    </location>
    <ligand>
        <name>NAD(+)</name>
        <dbReference type="ChEBI" id="CHEBI:57540"/>
    </ligand>
</feature>
<dbReference type="Pfam" id="PF17391">
    <property type="entry name" value="Urocanase_N"/>
    <property type="match status" value="1"/>
</dbReference>
<feature type="region of interest" description="Disordered" evidence="11">
    <location>
        <begin position="542"/>
        <end position="561"/>
    </location>
</feature>
<comment type="caution">
    <text evidence="15">The sequence shown here is derived from an EMBL/GenBank/DDBJ whole genome shotgun (WGS) entry which is preliminary data.</text>
</comment>
<proteinExistence type="inferred from homology"/>
<dbReference type="EMBL" id="JAAGOB010000002">
    <property type="protein sequence ID" value="NED94305.1"/>
    <property type="molecule type" value="Genomic_DNA"/>
</dbReference>
<dbReference type="Pfam" id="PF17392">
    <property type="entry name" value="Urocanase_C"/>
    <property type="match status" value="1"/>
</dbReference>
<dbReference type="NCBIfam" id="TIGR01228">
    <property type="entry name" value="hutU"/>
    <property type="match status" value="1"/>
</dbReference>
<feature type="binding site" evidence="10">
    <location>
        <position position="197"/>
    </location>
    <ligand>
        <name>NAD(+)</name>
        <dbReference type="ChEBI" id="CHEBI:57540"/>
    </ligand>
</feature>
<keyword evidence="4 10" id="KW-0369">Histidine metabolism</keyword>
<keyword evidence="6 10" id="KW-0456">Lyase</keyword>
<evidence type="ECO:0000256" key="10">
    <source>
        <dbReference type="HAMAP-Rule" id="MF_00577"/>
    </source>
</evidence>
<evidence type="ECO:0000256" key="11">
    <source>
        <dbReference type="SAM" id="MobiDB-lite"/>
    </source>
</evidence>
<dbReference type="RefSeq" id="WP_163816036.1">
    <property type="nucleotide sequence ID" value="NZ_JAAGOB010000002.1"/>
</dbReference>
<dbReference type="FunFam" id="3.40.50.10730:FF:000001">
    <property type="entry name" value="Urocanate hydratase"/>
    <property type="match status" value="1"/>
</dbReference>
<reference evidence="15 16" key="1">
    <citation type="submission" date="2020-02" db="EMBL/GenBank/DDBJ databases">
        <authorList>
            <person name="Li X.-J."/>
            <person name="Feng X.-M."/>
        </authorList>
    </citation>
    <scope>NUCLEOTIDE SEQUENCE [LARGE SCALE GENOMIC DNA]</scope>
    <source>
        <strain evidence="15 16">CGMCC 4.7225</strain>
    </source>
</reference>
<comment type="subcellular location">
    <subcellularLocation>
        <location evidence="10">Cytoplasm</location>
    </subcellularLocation>
</comment>
<evidence type="ECO:0000259" key="12">
    <source>
        <dbReference type="Pfam" id="PF01175"/>
    </source>
</evidence>
<evidence type="ECO:0000256" key="4">
    <source>
        <dbReference type="ARBA" id="ARBA00022808"/>
    </source>
</evidence>
<dbReference type="EC" id="4.2.1.49" evidence="3 10"/>
<evidence type="ECO:0000259" key="13">
    <source>
        <dbReference type="Pfam" id="PF17391"/>
    </source>
</evidence>
<dbReference type="Gene3D" id="3.40.1770.10">
    <property type="entry name" value="Urocanase superfamily"/>
    <property type="match status" value="1"/>
</dbReference>
<dbReference type="InterPro" id="IPR023637">
    <property type="entry name" value="Urocanase-like"/>
</dbReference>
<evidence type="ECO:0000256" key="1">
    <source>
        <dbReference type="ARBA" id="ARBA00004794"/>
    </source>
</evidence>
<evidence type="ECO:0000313" key="15">
    <source>
        <dbReference type="EMBL" id="NED94305.1"/>
    </source>
</evidence>
<dbReference type="NCBIfam" id="NF003820">
    <property type="entry name" value="PRK05414.1"/>
    <property type="match status" value="1"/>
</dbReference>
<accession>A0A6N9YHA3</accession>
<dbReference type="PANTHER" id="PTHR12216:SF4">
    <property type="entry name" value="UROCANATE HYDRATASE"/>
    <property type="match status" value="1"/>
</dbReference>
<dbReference type="PIRSF" id="PIRSF001423">
    <property type="entry name" value="Urocanate_hydrat"/>
    <property type="match status" value="1"/>
</dbReference>
<keyword evidence="16" id="KW-1185">Reference proteome</keyword>
<evidence type="ECO:0000259" key="14">
    <source>
        <dbReference type="Pfam" id="PF17392"/>
    </source>
</evidence>
<evidence type="ECO:0000256" key="7">
    <source>
        <dbReference type="ARBA" id="ARBA00031640"/>
    </source>
</evidence>
<evidence type="ECO:0000256" key="3">
    <source>
        <dbReference type="ARBA" id="ARBA00011992"/>
    </source>
</evidence>
<feature type="domain" description="Urocanase C-terminal" evidence="14">
    <location>
        <begin position="346"/>
        <end position="538"/>
    </location>
</feature>
<feature type="binding site" evidence="10">
    <location>
        <begin position="268"/>
        <end position="269"/>
    </location>
    <ligand>
        <name>NAD(+)</name>
        <dbReference type="ChEBI" id="CHEBI:57540"/>
    </ligand>
</feature>
<gene>
    <name evidence="10" type="primary">hutU</name>
    <name evidence="15" type="ORF">G1H11_03165</name>
</gene>
<evidence type="ECO:0000256" key="8">
    <source>
        <dbReference type="ARBA" id="ARBA00047623"/>
    </source>
</evidence>
<comment type="similarity">
    <text evidence="2 10">Belongs to the urocanase family.</text>
</comment>
<feature type="binding site" evidence="10">
    <location>
        <position position="317"/>
    </location>
    <ligand>
        <name>NAD(+)</name>
        <dbReference type="ChEBI" id="CHEBI:57540"/>
    </ligand>
</feature>
<dbReference type="InterPro" id="IPR035085">
    <property type="entry name" value="Urocanase_Rossmann-like"/>
</dbReference>
<dbReference type="GO" id="GO:0019556">
    <property type="term" value="P:L-histidine catabolic process to glutamate and formamide"/>
    <property type="evidence" value="ECO:0007669"/>
    <property type="project" value="UniProtKB-UniPathway"/>
</dbReference>
<organism evidence="15 16">
    <name type="scientific">Phytoactinopolyspora alkaliphila</name>
    <dbReference type="NCBI Taxonomy" id="1783498"/>
    <lineage>
        <taxon>Bacteria</taxon>
        <taxon>Bacillati</taxon>
        <taxon>Actinomycetota</taxon>
        <taxon>Actinomycetes</taxon>
        <taxon>Jiangellales</taxon>
        <taxon>Jiangellaceae</taxon>
        <taxon>Phytoactinopolyspora</taxon>
    </lineage>
</organism>
<feature type="active site" evidence="10">
    <location>
        <position position="404"/>
    </location>
</feature>
<dbReference type="AlphaFoldDB" id="A0A6N9YHA3"/>
<dbReference type="GO" id="GO:0005737">
    <property type="term" value="C:cytoplasm"/>
    <property type="evidence" value="ECO:0007669"/>
    <property type="project" value="UniProtKB-SubCell"/>
</dbReference>
<feature type="binding site" evidence="10">
    <location>
        <position position="126"/>
    </location>
    <ligand>
        <name>NAD(+)</name>
        <dbReference type="ChEBI" id="CHEBI:57540"/>
    </ligand>
</feature>
<dbReference type="InterPro" id="IPR055351">
    <property type="entry name" value="Urocanase"/>
</dbReference>
<dbReference type="SUPFAM" id="SSF111326">
    <property type="entry name" value="Urocanase"/>
    <property type="match status" value="1"/>
</dbReference>
<dbReference type="InterPro" id="IPR036190">
    <property type="entry name" value="Urocanase_sf"/>
</dbReference>
<evidence type="ECO:0000256" key="5">
    <source>
        <dbReference type="ARBA" id="ARBA00023027"/>
    </source>
</evidence>
<comment type="catalytic activity">
    <reaction evidence="8 10">
        <text>4-imidazolone-5-propanoate = trans-urocanate + H2O</text>
        <dbReference type="Rhea" id="RHEA:13101"/>
        <dbReference type="ChEBI" id="CHEBI:15377"/>
        <dbReference type="ChEBI" id="CHEBI:17771"/>
        <dbReference type="ChEBI" id="CHEBI:77893"/>
        <dbReference type="EC" id="4.2.1.49"/>
    </reaction>
</comment>
<evidence type="ECO:0000313" key="16">
    <source>
        <dbReference type="Proteomes" id="UP000469185"/>
    </source>
</evidence>
<feature type="domain" description="Urocanase Rossmann-like" evidence="12">
    <location>
        <begin position="136"/>
        <end position="343"/>
    </location>
</feature>
<dbReference type="Proteomes" id="UP000469185">
    <property type="component" value="Unassembled WGS sequence"/>
</dbReference>
<dbReference type="InterPro" id="IPR023636">
    <property type="entry name" value="Urocanase_CS"/>
</dbReference>
<feature type="binding site" evidence="10">
    <location>
        <position position="486"/>
    </location>
    <ligand>
        <name>NAD(+)</name>
        <dbReference type="ChEBI" id="CHEBI:57540"/>
    </ligand>
</feature>
<keyword evidence="10" id="KW-0963">Cytoplasm</keyword>
<dbReference type="UniPathway" id="UPA00379">
    <property type="reaction ID" value="UER00550"/>
</dbReference>
<dbReference type="GO" id="GO:0019557">
    <property type="term" value="P:L-histidine catabolic process to glutamate and formate"/>
    <property type="evidence" value="ECO:0007669"/>
    <property type="project" value="UniProtKB-UniPathway"/>
</dbReference>